<evidence type="ECO:0000313" key="2">
    <source>
        <dbReference type="EMBL" id="CAD7656447.1"/>
    </source>
</evidence>
<feature type="domain" description="BTB" evidence="1">
    <location>
        <begin position="31"/>
        <end position="98"/>
    </location>
</feature>
<dbReference type="PANTHER" id="PTHR46306">
    <property type="entry name" value="BTB/POZ DOMAIN-CONTAINING PROTEIN 9"/>
    <property type="match status" value="1"/>
</dbReference>
<evidence type="ECO:0000259" key="1">
    <source>
        <dbReference type="PROSITE" id="PS50097"/>
    </source>
</evidence>
<dbReference type="Pfam" id="PF00651">
    <property type="entry name" value="BTB"/>
    <property type="match status" value="1"/>
</dbReference>
<dbReference type="EMBL" id="CAJPVJ010011128">
    <property type="protein sequence ID" value="CAG2173634.1"/>
    <property type="molecule type" value="Genomic_DNA"/>
</dbReference>
<reference evidence="2" key="1">
    <citation type="submission" date="2020-11" db="EMBL/GenBank/DDBJ databases">
        <authorList>
            <person name="Tran Van P."/>
        </authorList>
    </citation>
    <scope>NUCLEOTIDE SEQUENCE</scope>
</reference>
<gene>
    <name evidence="2" type="ORF">ONB1V03_LOCUS13084</name>
</gene>
<dbReference type="AlphaFoldDB" id="A0A7R9MC90"/>
<dbReference type="Proteomes" id="UP000728032">
    <property type="component" value="Unassembled WGS sequence"/>
</dbReference>
<protein>
    <recommendedName>
        <fullName evidence="1">BTB domain-containing protein</fullName>
    </recommendedName>
</protein>
<dbReference type="InterPro" id="IPR011333">
    <property type="entry name" value="SKP1/BTB/POZ_sf"/>
</dbReference>
<name>A0A7R9MC90_9ACAR</name>
<organism evidence="2">
    <name type="scientific">Oppiella nova</name>
    <dbReference type="NCBI Taxonomy" id="334625"/>
    <lineage>
        <taxon>Eukaryota</taxon>
        <taxon>Metazoa</taxon>
        <taxon>Ecdysozoa</taxon>
        <taxon>Arthropoda</taxon>
        <taxon>Chelicerata</taxon>
        <taxon>Arachnida</taxon>
        <taxon>Acari</taxon>
        <taxon>Acariformes</taxon>
        <taxon>Sarcoptiformes</taxon>
        <taxon>Oribatida</taxon>
        <taxon>Brachypylina</taxon>
        <taxon>Oppioidea</taxon>
        <taxon>Oppiidae</taxon>
        <taxon>Oppiella</taxon>
    </lineage>
</organism>
<keyword evidence="3" id="KW-1185">Reference proteome</keyword>
<dbReference type="InterPro" id="IPR011705">
    <property type="entry name" value="BACK"/>
</dbReference>
<dbReference type="OrthoDB" id="6499564at2759"/>
<dbReference type="SMART" id="SM00225">
    <property type="entry name" value="BTB"/>
    <property type="match status" value="1"/>
</dbReference>
<dbReference type="Gene3D" id="3.30.710.10">
    <property type="entry name" value="Potassium Channel Kv1.1, Chain A"/>
    <property type="match status" value="1"/>
</dbReference>
<dbReference type="Gene3D" id="1.25.40.420">
    <property type="match status" value="1"/>
</dbReference>
<dbReference type="GO" id="GO:0048512">
    <property type="term" value="P:circadian behavior"/>
    <property type="evidence" value="ECO:0007669"/>
    <property type="project" value="TreeGrafter"/>
</dbReference>
<sequence>MMDSNKCPDIIDLSESLLRELSALYMSPAASDVVFIVEDERIFAHKFVLVLRCEYFRLMFASGLRECINNEVEVKETPVSAFKEVLYFMYTGVIHLNNKKVDDIIDVLFLGHRYEMHELVTAVTDYLGHNITNDNVCAIHETASLFAISPLLENCHQFILGNGYQLLSNGSLLSLSPKTLIQLLSSDDFCAEELDVFNAIIKYLQMNAEITAEVAEELVSTVRLHLISWNDMIAYVWPSGFFAREELLMSIDNRPKTGDNYRKCVAPVLDLGSISQFIVEKSVLYSHKFEPNLSVVQKIPGCVTFDMDCLRFANYMELEFGNCCRTGYSYYVEVSTEGLKWERVADYTDYQCYSTQYIYFAKTAVKQLRIYCGLSGGTNFILNDLKLMIKEFPKNMYHNSRGKSDLDYGSYNPNKTYAPIYGTHHDISSKAKQFKRFGLKS</sequence>
<dbReference type="PROSITE" id="PS50097">
    <property type="entry name" value="BTB"/>
    <property type="match status" value="1"/>
</dbReference>
<dbReference type="SUPFAM" id="SSF54695">
    <property type="entry name" value="POZ domain"/>
    <property type="match status" value="1"/>
</dbReference>
<accession>A0A7R9MC90</accession>
<dbReference type="InterPro" id="IPR052407">
    <property type="entry name" value="BTB_POZ_domain_cont_9"/>
</dbReference>
<dbReference type="GO" id="GO:0008344">
    <property type="term" value="P:adult locomotory behavior"/>
    <property type="evidence" value="ECO:0007669"/>
    <property type="project" value="TreeGrafter"/>
</dbReference>
<dbReference type="InterPro" id="IPR000210">
    <property type="entry name" value="BTB/POZ_dom"/>
</dbReference>
<dbReference type="Pfam" id="PF07707">
    <property type="entry name" value="BACK"/>
    <property type="match status" value="1"/>
</dbReference>
<dbReference type="SMART" id="SM00875">
    <property type="entry name" value="BACK"/>
    <property type="match status" value="1"/>
</dbReference>
<dbReference type="EMBL" id="OC925953">
    <property type="protein sequence ID" value="CAD7656447.1"/>
    <property type="molecule type" value="Genomic_DNA"/>
</dbReference>
<dbReference type="GO" id="GO:0050804">
    <property type="term" value="P:modulation of chemical synaptic transmission"/>
    <property type="evidence" value="ECO:0007669"/>
    <property type="project" value="TreeGrafter"/>
</dbReference>
<proteinExistence type="predicted"/>
<evidence type="ECO:0000313" key="3">
    <source>
        <dbReference type="Proteomes" id="UP000728032"/>
    </source>
</evidence>
<dbReference type="GO" id="GO:0005737">
    <property type="term" value="C:cytoplasm"/>
    <property type="evidence" value="ECO:0007669"/>
    <property type="project" value="TreeGrafter"/>
</dbReference>
<dbReference type="PANTHER" id="PTHR46306:SF1">
    <property type="entry name" value="BTB_POZ DOMAIN-CONTAINING PROTEIN 9"/>
    <property type="match status" value="1"/>
</dbReference>